<proteinExistence type="predicted"/>
<evidence type="ECO:0000256" key="4">
    <source>
        <dbReference type="ARBA" id="ARBA00022747"/>
    </source>
</evidence>
<dbReference type="Pfam" id="PF18135">
    <property type="entry name" value="Type_ISP_C"/>
    <property type="match status" value="1"/>
</dbReference>
<dbReference type="InterPro" id="IPR002052">
    <property type="entry name" value="DNA_methylase_N6_adenine_CS"/>
</dbReference>
<dbReference type="GO" id="GO:0008170">
    <property type="term" value="F:N-methyltransferase activity"/>
    <property type="evidence" value="ECO:0007669"/>
    <property type="project" value="InterPro"/>
</dbReference>
<dbReference type="GO" id="GO:0009007">
    <property type="term" value="F:site-specific DNA-methyltransferase (adenine-specific) activity"/>
    <property type="evidence" value="ECO:0007669"/>
    <property type="project" value="UniProtKB-EC"/>
</dbReference>
<keyword evidence="2 8" id="KW-0489">Methyltransferase</keyword>
<evidence type="ECO:0000259" key="6">
    <source>
        <dbReference type="Pfam" id="PF02384"/>
    </source>
</evidence>
<dbReference type="PRINTS" id="PR00507">
    <property type="entry name" value="N12N6MTFRASE"/>
</dbReference>
<feature type="domain" description="DNA methylase adenine-specific" evidence="6">
    <location>
        <begin position="307"/>
        <end position="496"/>
    </location>
</feature>
<sequence>MLDAKISQLVADYGIEVKEKLAGAGEPEEALRVPIEHLVTAVGEFGGKKTILDGEAHLTELSSRPDFAVRVKGAVVGYIEVKKAGLSLDPSTFSGHNRDQWNRLKDLPNLIYTNGSEWRLYRGESQPALVAQLTGGPLDMAGSALAPDSNFAHLVSDFLNWHPVPIKTVAKLVSTIAPITRMLRTKVMEQLALETARVKAGAPQHEQLFLGLANDWRKLLFPDASDEVFADGYAQTVTFALLLARTEKIDLESTSLYEIGQQLGADHSLMGKALQLLTNDVKGDFVPTIDLLRRVIGAVQWDAVRKNKDTYLHLYENFLAEYDPELRKATGTYYTPHEVVDQMVRLAEEALVTKLGKTKGFLDPSVTTIDPAMGTGTFLHSIIEHVAEQVEQTDGPGAVPGTITELASRLIGFELQLGSYTVAELRTTDLLRSYAATPPNGGMRMFVADTLSDPAAAATSIASSLAAISESKAEANRIKADVPVTVVIGNPPYGDKAEGLGGWIEKGSEATGNDKGAKVARNALLDAFRVKGNGLTEFILKNLYVYFWRWATWKVFESVPDHQSGVICFITSSGYFRGPGTKGLRKYLRRESSEGWVVDLTPEGKRPPANTAVFNIETPVAIAILVRTEDVDRESPAPIHYVSLHGSRSAKFERLTELRLGDADAWALASHEWTGAIVPAGQRMWLEAPALSDLIAWVGPGIAANRNWPYAPLGKILQKRWEALKRASTRAEKSKLFKETVDARLDKTPQHLDGSDTQQFDGPFGDHQGDFAGPVRASFRSFDRQWITPDPRVLHRPTPLLWEARSRGQVFTGEQHSVPLKVGAVPISFTPYVVDLNYTDNRGGRVLPLLHPDGTPNLAPGLLEGLAAEANIRAGHEELLAYVATVVAHPAFTATFVDELTTPGVRVPMTRDTALWAQAVEIGREVIWLHTYAERYVDPESGRELGNVRSGWSMEAQPKSLEAVTAMPVSLRYDDVHHQVVFTDDDGGRNGAWGPVPREVFDYTVGGMNVIGSWFKYRKKNPGGKKTSPLDDIYIEEWPLEWTLEFTELLTVLTRLVSLEPAQAELLEQILGGELITKDELAAAGVKWPETRNDRKPRRKVSADALDIFGDEGET</sequence>
<reference evidence="8 9" key="1">
    <citation type="submission" date="2020-03" db="EMBL/GenBank/DDBJ databases">
        <title>Chryseoglobus sp. isolated from a deep-sea seamount.</title>
        <authorList>
            <person name="Zhang D.-C."/>
        </authorList>
    </citation>
    <scope>NUCLEOTIDE SEQUENCE [LARGE SCALE GENOMIC DNA]</scope>
    <source>
        <strain evidence="8 9">KN1116</strain>
    </source>
</reference>
<dbReference type="PANTHER" id="PTHR33841">
    <property type="entry name" value="DNA METHYLTRANSFERASE YEEA-RELATED"/>
    <property type="match status" value="1"/>
</dbReference>
<evidence type="ECO:0000256" key="5">
    <source>
        <dbReference type="ARBA" id="ARBA00047942"/>
    </source>
</evidence>
<keyword evidence="4" id="KW-0680">Restriction system</keyword>
<dbReference type="RefSeq" id="WP_152584314.1">
    <property type="nucleotide sequence ID" value="NZ_VIKT02000041.1"/>
</dbReference>
<evidence type="ECO:0000313" key="8">
    <source>
        <dbReference type="EMBL" id="NHF64166.1"/>
    </source>
</evidence>
<feature type="domain" description="Type ISP restriction-modification enzyme LLaBIII C-terminal specificity" evidence="7">
    <location>
        <begin position="694"/>
        <end position="1048"/>
    </location>
</feature>
<dbReference type="Gene3D" id="3.40.50.150">
    <property type="entry name" value="Vaccinia Virus protein VP39"/>
    <property type="match status" value="1"/>
</dbReference>
<organism evidence="8 9">
    <name type="scientific">Microcella pacifica</name>
    <dbReference type="NCBI Taxonomy" id="2591847"/>
    <lineage>
        <taxon>Bacteria</taxon>
        <taxon>Bacillati</taxon>
        <taxon>Actinomycetota</taxon>
        <taxon>Actinomycetes</taxon>
        <taxon>Micrococcales</taxon>
        <taxon>Microbacteriaceae</taxon>
        <taxon>Microcella</taxon>
    </lineage>
</organism>
<comment type="catalytic activity">
    <reaction evidence="5">
        <text>a 2'-deoxyadenosine in DNA + S-adenosyl-L-methionine = an N(6)-methyl-2'-deoxyadenosine in DNA + S-adenosyl-L-homocysteine + H(+)</text>
        <dbReference type="Rhea" id="RHEA:15197"/>
        <dbReference type="Rhea" id="RHEA-COMP:12418"/>
        <dbReference type="Rhea" id="RHEA-COMP:12419"/>
        <dbReference type="ChEBI" id="CHEBI:15378"/>
        <dbReference type="ChEBI" id="CHEBI:57856"/>
        <dbReference type="ChEBI" id="CHEBI:59789"/>
        <dbReference type="ChEBI" id="CHEBI:90615"/>
        <dbReference type="ChEBI" id="CHEBI:90616"/>
        <dbReference type="EC" id="2.1.1.72"/>
    </reaction>
</comment>
<dbReference type="AlphaFoldDB" id="A0A9E5JSL0"/>
<name>A0A9E5JSL0_9MICO</name>
<dbReference type="PROSITE" id="PS00092">
    <property type="entry name" value="N6_MTASE"/>
    <property type="match status" value="1"/>
</dbReference>
<dbReference type="InterPro" id="IPR003356">
    <property type="entry name" value="DNA_methylase_A-5"/>
</dbReference>
<dbReference type="EC" id="2.1.1.72" evidence="1"/>
<protein>
    <recommendedName>
        <fullName evidence="1">site-specific DNA-methyltransferase (adenine-specific)</fullName>
        <ecNumber evidence="1">2.1.1.72</ecNumber>
    </recommendedName>
</protein>
<dbReference type="InterPro" id="IPR050953">
    <property type="entry name" value="N4_N6_ade-DNA_methylase"/>
</dbReference>
<evidence type="ECO:0000313" key="9">
    <source>
        <dbReference type="Proteomes" id="UP000818266"/>
    </source>
</evidence>
<dbReference type="OrthoDB" id="9776021at2"/>
<evidence type="ECO:0000256" key="3">
    <source>
        <dbReference type="ARBA" id="ARBA00022679"/>
    </source>
</evidence>
<dbReference type="Pfam" id="PF02384">
    <property type="entry name" value="N6_Mtase"/>
    <property type="match status" value="1"/>
</dbReference>
<dbReference type="InterPro" id="IPR029063">
    <property type="entry name" value="SAM-dependent_MTases_sf"/>
</dbReference>
<dbReference type="Proteomes" id="UP000818266">
    <property type="component" value="Unassembled WGS sequence"/>
</dbReference>
<gene>
    <name evidence="8" type="ORF">FK219_013135</name>
</gene>
<dbReference type="GO" id="GO:0003677">
    <property type="term" value="F:DNA binding"/>
    <property type="evidence" value="ECO:0007669"/>
    <property type="project" value="InterPro"/>
</dbReference>
<evidence type="ECO:0000256" key="1">
    <source>
        <dbReference type="ARBA" id="ARBA00011900"/>
    </source>
</evidence>
<comment type="caution">
    <text evidence="8">The sequence shown here is derived from an EMBL/GenBank/DDBJ whole genome shotgun (WGS) entry which is preliminary data.</text>
</comment>
<dbReference type="EMBL" id="VIKT02000041">
    <property type="protein sequence ID" value="NHF64166.1"/>
    <property type="molecule type" value="Genomic_DNA"/>
</dbReference>
<accession>A0A9E5JSL0</accession>
<keyword evidence="3" id="KW-0808">Transferase</keyword>
<dbReference type="PANTHER" id="PTHR33841:SF1">
    <property type="entry name" value="DNA METHYLTRANSFERASE A"/>
    <property type="match status" value="1"/>
</dbReference>
<evidence type="ECO:0000256" key="2">
    <source>
        <dbReference type="ARBA" id="ARBA00022603"/>
    </source>
</evidence>
<keyword evidence="9" id="KW-1185">Reference proteome</keyword>
<dbReference type="GO" id="GO:0009307">
    <property type="term" value="P:DNA restriction-modification system"/>
    <property type="evidence" value="ECO:0007669"/>
    <property type="project" value="UniProtKB-KW"/>
</dbReference>
<dbReference type="SUPFAM" id="SSF53335">
    <property type="entry name" value="S-adenosyl-L-methionine-dependent methyltransferases"/>
    <property type="match status" value="1"/>
</dbReference>
<dbReference type="InterPro" id="IPR041635">
    <property type="entry name" value="Type_ISP_LLaBIII_C"/>
</dbReference>
<dbReference type="GO" id="GO:0032259">
    <property type="term" value="P:methylation"/>
    <property type="evidence" value="ECO:0007669"/>
    <property type="project" value="UniProtKB-KW"/>
</dbReference>
<evidence type="ECO:0000259" key="7">
    <source>
        <dbReference type="Pfam" id="PF18135"/>
    </source>
</evidence>